<evidence type="ECO:0000313" key="3">
    <source>
        <dbReference type="Proteomes" id="UP001381693"/>
    </source>
</evidence>
<reference evidence="2 3" key="1">
    <citation type="submission" date="2023-11" db="EMBL/GenBank/DDBJ databases">
        <title>Halocaridina rubra genome assembly.</title>
        <authorList>
            <person name="Smith C."/>
        </authorList>
    </citation>
    <scope>NUCLEOTIDE SEQUENCE [LARGE SCALE GENOMIC DNA]</scope>
    <source>
        <strain evidence="2">EP-1</strain>
        <tissue evidence="2">Whole</tissue>
    </source>
</reference>
<evidence type="ECO:0000256" key="1">
    <source>
        <dbReference type="SAM" id="MobiDB-lite"/>
    </source>
</evidence>
<protein>
    <submittedName>
        <fullName evidence="2">Uncharacterized protein</fullName>
    </submittedName>
</protein>
<dbReference type="AlphaFoldDB" id="A0AAN8ZUL6"/>
<proteinExistence type="predicted"/>
<evidence type="ECO:0000313" key="2">
    <source>
        <dbReference type="EMBL" id="KAK7069201.1"/>
    </source>
</evidence>
<comment type="caution">
    <text evidence="2">The sequence shown here is derived from an EMBL/GenBank/DDBJ whole genome shotgun (WGS) entry which is preliminary data.</text>
</comment>
<feature type="compositionally biased region" description="Polar residues" evidence="1">
    <location>
        <begin position="240"/>
        <end position="250"/>
    </location>
</feature>
<dbReference type="EMBL" id="JAXCGZ010017001">
    <property type="protein sequence ID" value="KAK7069201.1"/>
    <property type="molecule type" value="Genomic_DNA"/>
</dbReference>
<name>A0AAN8ZUL6_HALRR</name>
<feature type="region of interest" description="Disordered" evidence="1">
    <location>
        <begin position="231"/>
        <end position="250"/>
    </location>
</feature>
<gene>
    <name evidence="2" type="ORF">SK128_022264</name>
</gene>
<sequence>MREKVFGVFLCACSVLSQFHFPSLSRFVPSNPSGIASGRILFSSPTTLHQSEISPLQPEQILNSRLTAPPPSQSNFIASPRLEEGPLRILDAFRPREAQQNGFLGIIVDKQQLNKDAIPSARNIISELKNIASSETAPVSAETTLTPLIASPTTLKFTLEDVPNLFEQVVVSSQTDPDKDEQIARVESLSILENPLENETKNDENSNAPHLLGVDSQQHVFILTSTENTLSSSSEKSSARDQSLFTPSSILNNNGSSFKPSLSLPFLDQSTESSQNLFTLVETRNPKISSFLRSEAPHFIDRIPKVIALRPLFVKPQDATEVVLKVTDNKEPRKTPVPKPIYFSNTEGDKIQEVADSKPEQQTEDPETTVNKTLSTRKSFHFEQEFLSLLKKNSPIVKSLSESTASTSEPLPFWFSEQNDEKKARIWNLKGEIRAPIHDLLSESSVISQTSLPSNLGGVFATSFRGLSPTSPKSDESIKIVDDADNTATTEGISVKSLAQEGLSRDPVNTATTTIRPLLAMNQNASPTTLKARNISTTTHPSDVPLGPQIVPVGEVGEVPHDTDSATVSPVPALSAALKHGVQSLNVTAWVSGCPKLYGKVELNCVIEHDAFSNTAMMSNRNTTGAS</sequence>
<keyword evidence="3" id="KW-1185">Reference proteome</keyword>
<dbReference type="Proteomes" id="UP001381693">
    <property type="component" value="Unassembled WGS sequence"/>
</dbReference>
<accession>A0AAN8ZUL6</accession>
<organism evidence="2 3">
    <name type="scientific">Halocaridina rubra</name>
    <name type="common">Hawaiian red shrimp</name>
    <dbReference type="NCBI Taxonomy" id="373956"/>
    <lineage>
        <taxon>Eukaryota</taxon>
        <taxon>Metazoa</taxon>
        <taxon>Ecdysozoa</taxon>
        <taxon>Arthropoda</taxon>
        <taxon>Crustacea</taxon>
        <taxon>Multicrustacea</taxon>
        <taxon>Malacostraca</taxon>
        <taxon>Eumalacostraca</taxon>
        <taxon>Eucarida</taxon>
        <taxon>Decapoda</taxon>
        <taxon>Pleocyemata</taxon>
        <taxon>Caridea</taxon>
        <taxon>Atyoidea</taxon>
        <taxon>Atyidae</taxon>
        <taxon>Halocaridina</taxon>
    </lineage>
</organism>